<comment type="caution">
    <text evidence="2">The sequence shown here is derived from an EMBL/GenBank/DDBJ whole genome shotgun (WGS) entry which is preliminary data.</text>
</comment>
<feature type="non-terminal residue" evidence="2">
    <location>
        <position position="1"/>
    </location>
</feature>
<dbReference type="Gene3D" id="2.60.40.4070">
    <property type="match status" value="1"/>
</dbReference>
<dbReference type="AlphaFoldDB" id="X1I425"/>
<evidence type="ECO:0000259" key="1">
    <source>
        <dbReference type="Pfam" id="PF13860"/>
    </source>
</evidence>
<evidence type="ECO:0000313" key="2">
    <source>
        <dbReference type="EMBL" id="GAH52318.1"/>
    </source>
</evidence>
<organism evidence="2">
    <name type="scientific">marine sediment metagenome</name>
    <dbReference type="NCBI Taxonomy" id="412755"/>
    <lineage>
        <taxon>unclassified sequences</taxon>
        <taxon>metagenomes</taxon>
        <taxon>ecological metagenomes</taxon>
    </lineage>
</organism>
<protein>
    <recommendedName>
        <fullName evidence="1">FlgD/Vpr Ig-like domain-containing protein</fullName>
    </recommendedName>
</protein>
<dbReference type="InterPro" id="IPR026444">
    <property type="entry name" value="Secre_tail"/>
</dbReference>
<feature type="domain" description="FlgD/Vpr Ig-like" evidence="1">
    <location>
        <begin position="27"/>
        <end position="80"/>
    </location>
</feature>
<reference evidence="2" key="1">
    <citation type="journal article" date="2014" name="Front. Microbiol.">
        <title>High frequency of phylogenetically diverse reductive dehalogenase-homologous genes in deep subseafloor sedimentary metagenomes.</title>
        <authorList>
            <person name="Kawai M."/>
            <person name="Futagami T."/>
            <person name="Toyoda A."/>
            <person name="Takaki Y."/>
            <person name="Nishi S."/>
            <person name="Hori S."/>
            <person name="Arai W."/>
            <person name="Tsubouchi T."/>
            <person name="Morono Y."/>
            <person name="Uchiyama I."/>
            <person name="Ito T."/>
            <person name="Fujiyama A."/>
            <person name="Inagaki F."/>
            <person name="Takami H."/>
        </authorList>
    </citation>
    <scope>NUCLEOTIDE SEQUENCE</scope>
    <source>
        <strain evidence="2">Expedition CK06-06</strain>
    </source>
</reference>
<dbReference type="InterPro" id="IPR025965">
    <property type="entry name" value="FlgD/Vpr_Ig-like"/>
</dbReference>
<name>X1I425_9ZZZZ</name>
<dbReference type="NCBIfam" id="TIGR04183">
    <property type="entry name" value="Por_Secre_tail"/>
    <property type="match status" value="1"/>
</dbReference>
<dbReference type="EMBL" id="BARU01015484">
    <property type="protein sequence ID" value="GAH52318.1"/>
    <property type="molecule type" value="Genomic_DNA"/>
</dbReference>
<accession>X1I425</accession>
<gene>
    <name evidence="2" type="ORF">S03H2_26586</name>
</gene>
<dbReference type="Pfam" id="PF13860">
    <property type="entry name" value="FlgD_ig"/>
    <property type="match status" value="1"/>
</dbReference>
<sequence>DDFVLRIKPNPSRVNRTLIEYVIPVQSNVNIMIYNSLGQNIETLVNRRKRAGTYTVVWDGSDNFGKKVPAGVYFITFETEENKQTEKLLFMR</sequence>
<proteinExistence type="predicted"/>